<dbReference type="InterPro" id="IPR017853">
    <property type="entry name" value="GH"/>
</dbReference>
<proteinExistence type="predicted"/>
<feature type="domain" description="Glycosyl hydrolase family 13 catalytic" evidence="2">
    <location>
        <begin position="22"/>
        <end position="479"/>
    </location>
</feature>
<dbReference type="SMART" id="SM00642">
    <property type="entry name" value="Aamy"/>
    <property type="match status" value="1"/>
</dbReference>
<feature type="region of interest" description="Disordered" evidence="1">
    <location>
        <begin position="650"/>
        <end position="673"/>
    </location>
</feature>
<dbReference type="Gene3D" id="3.30.1590.10">
    <property type="entry name" value="Maltooligosyl trehalose synthase, domain 2"/>
    <property type="match status" value="1"/>
</dbReference>
<accession>A0ABZ3D2T0</accession>
<dbReference type="RefSeq" id="WP_342627696.1">
    <property type="nucleotide sequence ID" value="NZ_CP152276.1"/>
</dbReference>
<dbReference type="Proteomes" id="UP001449795">
    <property type="component" value="Chromosome"/>
</dbReference>
<dbReference type="CDD" id="cd11336">
    <property type="entry name" value="AmyAc_MTSase"/>
    <property type="match status" value="1"/>
</dbReference>
<reference evidence="3 4" key="1">
    <citation type="submission" date="2024-04" db="EMBL/GenBank/DDBJ databases">
        <title>Complete genome sequence of Nguyenibacter vanlangesis HBCM-1154, a strain capable of nitrogen fixation, IAA production, and phosphorus solubilization isolated from sugarcane soil.</title>
        <authorList>
            <person name="MY HANH P."/>
        </authorList>
    </citation>
    <scope>NUCLEOTIDE SEQUENCE [LARGE SCALE GENOMIC DNA]</scope>
    <source>
        <strain evidence="3 4">HBCM 1154</strain>
    </source>
</reference>
<evidence type="ECO:0000313" key="3">
    <source>
        <dbReference type="EMBL" id="XAE41866.1"/>
    </source>
</evidence>
<keyword evidence="3" id="KW-0413">Isomerase</keyword>
<dbReference type="NCBIfam" id="TIGR02401">
    <property type="entry name" value="trehalose_TreY"/>
    <property type="match status" value="1"/>
</dbReference>
<dbReference type="PANTHER" id="PTHR10357:SF216">
    <property type="entry name" value="MALTOOLIGOSYL TREHALOSE SYNTHASE-RELATED"/>
    <property type="match status" value="1"/>
</dbReference>
<organism evidence="3 4">
    <name type="scientific">Nguyenibacter vanlangensis</name>
    <dbReference type="NCBI Taxonomy" id="1216886"/>
    <lineage>
        <taxon>Bacteria</taxon>
        <taxon>Pseudomonadati</taxon>
        <taxon>Pseudomonadota</taxon>
        <taxon>Alphaproteobacteria</taxon>
        <taxon>Acetobacterales</taxon>
        <taxon>Acetobacteraceae</taxon>
        <taxon>Nguyenibacter</taxon>
    </lineage>
</organism>
<dbReference type="InterPro" id="IPR006047">
    <property type="entry name" value="GH13_cat_dom"/>
</dbReference>
<dbReference type="EC" id="5.4.99.15" evidence="3"/>
<dbReference type="SUPFAM" id="SSF51445">
    <property type="entry name" value="(Trans)glycosidases"/>
    <property type="match status" value="1"/>
</dbReference>
<dbReference type="EMBL" id="CP152276">
    <property type="protein sequence ID" value="XAE41866.1"/>
    <property type="molecule type" value="Genomic_DNA"/>
</dbReference>
<dbReference type="Pfam" id="PF00128">
    <property type="entry name" value="Alpha-amylase"/>
    <property type="match status" value="1"/>
</dbReference>
<name>A0ABZ3D2T0_9PROT</name>
<dbReference type="GO" id="GO:0047470">
    <property type="term" value="F:(1,4)-alpha-D-glucan 1-alpha-D-glucosylmutase activity"/>
    <property type="evidence" value="ECO:0007669"/>
    <property type="project" value="UniProtKB-EC"/>
</dbReference>
<sequence length="970" mass="105118">MTSDPSPTGVPAKPRATARLQFHAGFTLDDAAALVDYFADLGISHLYASPLLAARPGSTHGYDTLEYGRINPELGGHAALARLVGRLRARGMGLIVDIVPNHMAVGGSGNAWWDSLLCWGRASPYAHYFDIDWSPPDPALRDRVLLPFLAAPYGDSLAKGELDLRFDPRDGRFSCWHHDHRFPICPNHYAGLFSDGDLPPVAAALLGALRTVPPCAAPAYLAALADWSREAEGARLIGHALARHSAATTAGRARLHALLERQHYRLAWWRTASDLINWRRFFDITGLAGLCVEHPDVFDAVHGTIVALYGQGLIDGVRVDHIDGLTAPGAYCDRLRRALAAVAPQRPPDAPPGPAIYVEKILAADEALPASWGVDGTTGYDFLEQVDLLLHDASGGDALNDLWVWSAGGALSFDAEQRAARQSILDRGLAAEYARAVHALAALAASDARTRDFTQAAIARVLRQVLLAFPVYRTYAAERARETGAASRLLHDICRQVRPTLAASQHPLLDWLERQLDGSLLPDTADAIACFEHLTAPLAAKAVEDTAFYRYGRLLSRNDVGTHPGHFAGTPQGFHAACAARRHDWPDAMLATATHDHKRGEDARARLAVLSEPAADWARTAMAWCEHNLPLRRRAYGVPNIHRASGASNLHRAHGAPGLHGADGTPSFHRADGASIPDRADELILYQTLIGAWPLPDAGGASILPPDFRDRIAAWQTKALREAKRHTDWTDVNQEYEESCSAFLDGLLDAKASHGFPAMMDAFVSRIAPAGALNGLSQTLLRLTAPGMPDLYQGCEFWDFSLVDPDNRRPVDYAARAAALASGADLPALAPHWRDGRIKQRLIAALLRARADHPALFARGSYHPLRVQGVRRHHVLAFARLLDGQALLVLAPRLVLPLAPSPDDLSCPDGTWRSTTLDLSGLPDSQVARTSGARTWRSLLRPGAVFDDAALHRLAPLADTLPFDVLLSAS</sequence>
<dbReference type="Gene3D" id="3.20.20.80">
    <property type="entry name" value="Glycosidases"/>
    <property type="match status" value="4"/>
</dbReference>
<gene>
    <name evidence="3" type="primary">treY</name>
    <name evidence="3" type="ORF">AAC691_16530</name>
</gene>
<evidence type="ECO:0000256" key="1">
    <source>
        <dbReference type="SAM" id="MobiDB-lite"/>
    </source>
</evidence>
<keyword evidence="4" id="KW-1185">Reference proteome</keyword>
<dbReference type="PANTHER" id="PTHR10357">
    <property type="entry name" value="ALPHA-AMYLASE FAMILY MEMBER"/>
    <property type="match status" value="1"/>
</dbReference>
<protein>
    <submittedName>
        <fullName evidence="3">Malto-oligosyltrehalose synthase</fullName>
        <ecNumber evidence="3">5.4.99.15</ecNumber>
    </submittedName>
</protein>
<evidence type="ECO:0000313" key="4">
    <source>
        <dbReference type="Proteomes" id="UP001449795"/>
    </source>
</evidence>
<evidence type="ECO:0000259" key="2">
    <source>
        <dbReference type="SMART" id="SM00642"/>
    </source>
</evidence>
<dbReference type="InterPro" id="IPR012767">
    <property type="entry name" value="Trehalose_TreY"/>
</dbReference>